<evidence type="ECO:0000256" key="5">
    <source>
        <dbReference type="SAM" id="SignalP"/>
    </source>
</evidence>
<protein>
    <submittedName>
        <fullName evidence="6">TPR repeat-containing protein</fullName>
    </submittedName>
</protein>
<dbReference type="InterPro" id="IPR011990">
    <property type="entry name" value="TPR-like_helical_dom_sf"/>
</dbReference>
<dbReference type="EMBL" id="AEUP01000030">
    <property type="protein sequence ID" value="EGE47221.1"/>
    <property type="molecule type" value="Genomic_DNA"/>
</dbReference>
<dbReference type="AlphaFoldDB" id="F1YVB6"/>
<dbReference type="Pfam" id="PF13432">
    <property type="entry name" value="TPR_16"/>
    <property type="match status" value="2"/>
</dbReference>
<dbReference type="Proteomes" id="UP000018454">
    <property type="component" value="Unassembled WGS sequence"/>
</dbReference>
<dbReference type="PANTHER" id="PTHR44858">
    <property type="entry name" value="TETRATRICOPEPTIDE REPEAT PROTEIN 6"/>
    <property type="match status" value="1"/>
</dbReference>
<dbReference type="PROSITE" id="PS50005">
    <property type="entry name" value="TPR"/>
    <property type="match status" value="2"/>
</dbReference>
<evidence type="ECO:0000256" key="1">
    <source>
        <dbReference type="ARBA" id="ARBA00022737"/>
    </source>
</evidence>
<proteinExistence type="predicted"/>
<keyword evidence="5" id="KW-0732">Signal</keyword>
<keyword evidence="2 3" id="KW-0802">TPR repeat</keyword>
<evidence type="ECO:0000313" key="6">
    <source>
        <dbReference type="EMBL" id="EGE47221.1"/>
    </source>
</evidence>
<gene>
    <name evidence="6" type="ORF">APO_1906</name>
</gene>
<dbReference type="Pfam" id="PF13414">
    <property type="entry name" value="TPR_11"/>
    <property type="match status" value="1"/>
</dbReference>
<comment type="caution">
    <text evidence="6">The sequence shown here is derived from an EMBL/GenBank/DDBJ whole genome shotgun (WGS) entry which is preliminary data.</text>
</comment>
<keyword evidence="1" id="KW-0677">Repeat</keyword>
<dbReference type="PANTHER" id="PTHR44858:SF1">
    <property type="entry name" value="UDP-N-ACETYLGLUCOSAMINE--PEPTIDE N-ACETYLGLUCOSAMINYLTRANSFERASE SPINDLY-RELATED"/>
    <property type="match status" value="1"/>
</dbReference>
<organism evidence="6 7">
    <name type="scientific">Acetobacter pomorum DM001</name>
    <dbReference type="NCBI Taxonomy" id="945681"/>
    <lineage>
        <taxon>Bacteria</taxon>
        <taxon>Pseudomonadati</taxon>
        <taxon>Pseudomonadota</taxon>
        <taxon>Alphaproteobacteria</taxon>
        <taxon>Acetobacterales</taxon>
        <taxon>Acetobacteraceae</taxon>
        <taxon>Acetobacter</taxon>
    </lineage>
</organism>
<evidence type="ECO:0000256" key="4">
    <source>
        <dbReference type="SAM" id="MobiDB-lite"/>
    </source>
</evidence>
<dbReference type="InterPro" id="IPR019734">
    <property type="entry name" value="TPR_rpt"/>
</dbReference>
<dbReference type="Gene3D" id="1.25.40.10">
    <property type="entry name" value="Tetratricopeptide repeat domain"/>
    <property type="match status" value="2"/>
</dbReference>
<feature type="region of interest" description="Disordered" evidence="4">
    <location>
        <begin position="606"/>
        <end position="630"/>
    </location>
</feature>
<name>F1YVB6_9PROT</name>
<feature type="repeat" description="TPR" evidence="3">
    <location>
        <begin position="523"/>
        <end position="556"/>
    </location>
</feature>
<evidence type="ECO:0000256" key="2">
    <source>
        <dbReference type="ARBA" id="ARBA00022803"/>
    </source>
</evidence>
<sequence>MPPYPVDRVLMLFCRLLPTVFMLLSATVLASPLYAAQPDTSGAALKGAEPKADTAVMHAPVGHVDSGAFLSAVIAVRRGDDLQAARSFRQAAAADPQNMDLLKQAFVRSVMAGDADAVPLAHKLDKLPGAQSVISALVLGNDAAARGEWGEALTYYHQARTDPLTHLIMPLLLAWCEQAQGHADAAVESLTHIQKSVLVPFYTLHAALIAQVAGQTDRAGQLFDATRKIMPGGDLLLTRSYAAWLWERGQKEKARAELRKLEGDDPVLLLAGPQLQATISHFPVTSARGGIARAYILTAFLLRQQGREQAQQAAATGGMVGNDANLYQFNEAARLMLGFALAMDPTLAEARLMLAEIQIDEDHGAAARETLLRVPQSDPMSPVARLRLAVLDSTPDQATEAVNLLRPLVAQLPDQILLQRALGNALVQQKDWKGAIAAYTKAIDLATAQKDVDWTLLFLRAMVYHEMGDWPHARDDARAALAYAPDESMLLNFLGYSMVERHENLPEAEKLLRKAHQLSPDDAAITDSLGWVRAERGDLNEALDLLEKAAEKTPEDPEVNYHLGEVYWRQGRKTEAIDQWNVALGLHPIPSDEVLIRAALKRAGVEPDVKKADQAAPAKVAPQDKGTHTP</sequence>
<dbReference type="InterPro" id="IPR050498">
    <property type="entry name" value="Ycf3"/>
</dbReference>
<reference evidence="6 7" key="1">
    <citation type="journal article" date="2011" name="Science">
        <title>Drosophila microbiome modulates host developmental and metabolic homeostasis via insulin signaling.</title>
        <authorList>
            <person name="Shin S.C."/>
            <person name="Kim S.H."/>
            <person name="You H."/>
            <person name="Kim B."/>
            <person name="Kim A.C."/>
            <person name="Lee K.A."/>
            <person name="Yoon J.H."/>
            <person name="Ryu J.H."/>
            <person name="Lee W.J."/>
        </authorList>
    </citation>
    <scope>NUCLEOTIDE SEQUENCE [LARGE SCALE GENOMIC DNA]</scope>
    <source>
        <strain evidence="6 7">DM001</strain>
    </source>
</reference>
<feature type="signal peptide" evidence="5">
    <location>
        <begin position="1"/>
        <end position="30"/>
    </location>
</feature>
<evidence type="ECO:0000256" key="3">
    <source>
        <dbReference type="PROSITE-ProRule" id="PRU00339"/>
    </source>
</evidence>
<dbReference type="SMART" id="SM00028">
    <property type="entry name" value="TPR"/>
    <property type="match status" value="5"/>
</dbReference>
<dbReference type="Pfam" id="PF14559">
    <property type="entry name" value="TPR_19"/>
    <property type="match status" value="1"/>
</dbReference>
<dbReference type="SUPFAM" id="SSF48452">
    <property type="entry name" value="TPR-like"/>
    <property type="match status" value="3"/>
</dbReference>
<accession>F1YVB6</accession>
<evidence type="ECO:0000313" key="7">
    <source>
        <dbReference type="Proteomes" id="UP000018454"/>
    </source>
</evidence>
<feature type="repeat" description="TPR" evidence="3">
    <location>
        <begin position="557"/>
        <end position="590"/>
    </location>
</feature>
<feature type="chain" id="PRO_5003277274" evidence="5">
    <location>
        <begin position="31"/>
        <end position="630"/>
    </location>
</feature>